<gene>
    <name evidence="2" type="primary">cas4</name>
    <name evidence="2" type="ORF">COU88_04125</name>
</gene>
<dbReference type="AlphaFoldDB" id="A0A2M8KRS4"/>
<dbReference type="InterPro" id="IPR011604">
    <property type="entry name" value="PDDEXK-like_dom_sf"/>
</dbReference>
<sequence length="179" mass="20813">MDTAICISHINDFLFCPKSLYLHSIYSPFSTSVYHDTPQVKGSITHENIENSKYTTAKHVLQGLSVYSVRLGLKGKIDIYNAKNKYLIERKYKVSKLYKGYVYQLYAQMHCLKEAGFPISKMFVHSLSDNKRYEVSLPTQKEQLEFEALIEQMRTFDSKALQNHTCSRCQTNIYSLLSW</sequence>
<dbReference type="InterPro" id="IPR027616">
    <property type="entry name" value="Cas4_PREFRAN"/>
</dbReference>
<accession>A0A2M8KRS4</accession>
<dbReference type="EMBL" id="PFED01000165">
    <property type="protein sequence ID" value="PJE62599.1"/>
    <property type="molecule type" value="Genomic_DNA"/>
</dbReference>
<protein>
    <submittedName>
        <fullName evidence="2">Type V CRISPR-associated protein Cas4</fullName>
    </submittedName>
</protein>
<dbReference type="Gene3D" id="3.90.320.10">
    <property type="match status" value="1"/>
</dbReference>
<comment type="caution">
    <text evidence="2">The sequence shown here is derived from an EMBL/GenBank/DDBJ whole genome shotgun (WGS) entry which is preliminary data.</text>
</comment>
<feature type="domain" description="DUF83" evidence="1">
    <location>
        <begin position="8"/>
        <end position="170"/>
    </location>
</feature>
<dbReference type="InterPro" id="IPR022765">
    <property type="entry name" value="Dna2/Cas4_DUF83"/>
</dbReference>
<organism evidence="2 3">
    <name type="scientific">Candidatus Roizmanbacteria bacterium CG10_big_fil_rev_8_21_14_0_10_39_6</name>
    <dbReference type="NCBI Taxonomy" id="1974853"/>
    <lineage>
        <taxon>Bacteria</taxon>
        <taxon>Candidatus Roizmaniibacteriota</taxon>
    </lineage>
</organism>
<evidence type="ECO:0000259" key="1">
    <source>
        <dbReference type="Pfam" id="PF01930"/>
    </source>
</evidence>
<dbReference type="Proteomes" id="UP000229554">
    <property type="component" value="Unassembled WGS sequence"/>
</dbReference>
<reference evidence="3" key="1">
    <citation type="submission" date="2017-09" db="EMBL/GenBank/DDBJ databases">
        <title>Depth-based differentiation of microbial function through sediment-hosted aquifers and enrichment of novel symbionts in the deep terrestrial subsurface.</title>
        <authorList>
            <person name="Probst A.J."/>
            <person name="Ladd B."/>
            <person name="Jarett J.K."/>
            <person name="Geller-Mcgrath D.E."/>
            <person name="Sieber C.M.K."/>
            <person name="Emerson J.B."/>
            <person name="Anantharaman K."/>
            <person name="Thomas B.C."/>
            <person name="Malmstrom R."/>
            <person name="Stieglmeier M."/>
            <person name="Klingl A."/>
            <person name="Woyke T."/>
            <person name="Ryan C.M."/>
            <person name="Banfield J.F."/>
        </authorList>
    </citation>
    <scope>NUCLEOTIDE SEQUENCE [LARGE SCALE GENOMIC DNA]</scope>
</reference>
<name>A0A2M8KRS4_9BACT</name>
<evidence type="ECO:0000313" key="3">
    <source>
        <dbReference type="Proteomes" id="UP000229554"/>
    </source>
</evidence>
<evidence type="ECO:0000313" key="2">
    <source>
        <dbReference type="EMBL" id="PJE62599.1"/>
    </source>
</evidence>
<dbReference type="NCBIfam" id="TIGR04328">
    <property type="entry name" value="cas4_PREFRAN"/>
    <property type="match status" value="1"/>
</dbReference>
<dbReference type="Pfam" id="PF01930">
    <property type="entry name" value="Cas_Cas4"/>
    <property type="match status" value="1"/>
</dbReference>
<proteinExistence type="predicted"/>